<proteinExistence type="predicted"/>
<keyword evidence="5" id="KW-1185">Reference proteome</keyword>
<keyword evidence="1 2" id="KW-0238">DNA-binding</keyword>
<dbReference type="InterPro" id="IPR010998">
    <property type="entry name" value="Integrase_recombinase_N"/>
</dbReference>
<sequence>MTNQPSRSGPVMHLGGAGPDDAQIDAFAGALVSAAISLQTETDAAGFQRAALSENTRRGYASDLRQFQRWLGGYREGEVAPPGDLSLTPTCPRRPKDVVAFLTEKAMVMTKAGEWRYSPTTMGRWVAAINRDHVDHGFAPIGKDPDVLSTLSGIRRGHHRPVRRAAPS</sequence>
<feature type="domain" description="Core-binding (CB)" evidence="3">
    <location>
        <begin position="38"/>
        <end position="137"/>
    </location>
</feature>
<dbReference type="RefSeq" id="WP_286347398.1">
    <property type="nucleotide sequence ID" value="NZ_AP027733.1"/>
</dbReference>
<gene>
    <name evidence="4" type="ORF">GCM10025867_47940</name>
</gene>
<evidence type="ECO:0000313" key="5">
    <source>
        <dbReference type="Proteomes" id="UP001321486"/>
    </source>
</evidence>
<evidence type="ECO:0000256" key="1">
    <source>
        <dbReference type="ARBA" id="ARBA00023125"/>
    </source>
</evidence>
<dbReference type="PROSITE" id="PS51900">
    <property type="entry name" value="CB"/>
    <property type="match status" value="1"/>
</dbReference>
<dbReference type="SUPFAM" id="SSF47823">
    <property type="entry name" value="lambda integrase-like, N-terminal domain"/>
    <property type="match status" value="1"/>
</dbReference>
<evidence type="ECO:0000259" key="3">
    <source>
        <dbReference type="PROSITE" id="PS51900"/>
    </source>
</evidence>
<name>A0ABM8GVW0_9MICO</name>
<dbReference type="Proteomes" id="UP001321486">
    <property type="component" value="Plasmid pNBRC108728a"/>
</dbReference>
<keyword evidence="4" id="KW-0614">Plasmid</keyword>
<evidence type="ECO:0000256" key="2">
    <source>
        <dbReference type="PROSITE-ProRule" id="PRU01248"/>
    </source>
</evidence>
<organism evidence="4 5">
    <name type="scientific">Frondihabitans sucicola</name>
    <dbReference type="NCBI Taxonomy" id="1268041"/>
    <lineage>
        <taxon>Bacteria</taxon>
        <taxon>Bacillati</taxon>
        <taxon>Actinomycetota</taxon>
        <taxon>Actinomycetes</taxon>
        <taxon>Micrococcales</taxon>
        <taxon>Microbacteriaceae</taxon>
        <taxon>Frondihabitans</taxon>
    </lineage>
</organism>
<accession>A0ABM8GVW0</accession>
<dbReference type="EMBL" id="AP027733">
    <property type="protein sequence ID" value="BDZ52553.1"/>
    <property type="molecule type" value="Genomic_DNA"/>
</dbReference>
<evidence type="ECO:0000313" key="4">
    <source>
        <dbReference type="EMBL" id="BDZ52553.1"/>
    </source>
</evidence>
<protein>
    <recommendedName>
        <fullName evidence="3">Core-binding (CB) domain-containing protein</fullName>
    </recommendedName>
</protein>
<reference evidence="5" key="1">
    <citation type="journal article" date="2019" name="Int. J. Syst. Evol. Microbiol.">
        <title>The Global Catalogue of Microorganisms (GCM) 10K type strain sequencing project: providing services to taxonomists for standard genome sequencing and annotation.</title>
        <authorList>
            <consortium name="The Broad Institute Genomics Platform"/>
            <consortium name="The Broad Institute Genome Sequencing Center for Infectious Disease"/>
            <person name="Wu L."/>
            <person name="Ma J."/>
        </authorList>
    </citation>
    <scope>NUCLEOTIDE SEQUENCE [LARGE SCALE GENOMIC DNA]</scope>
    <source>
        <strain evidence="5">NBRC 108728</strain>
    </source>
</reference>
<geneLocation type="plasmid" evidence="4 5">
    <name>pNBRC108728a</name>
</geneLocation>
<dbReference type="InterPro" id="IPR044068">
    <property type="entry name" value="CB"/>
</dbReference>
<dbReference type="Gene3D" id="1.10.150.130">
    <property type="match status" value="1"/>
</dbReference>